<protein>
    <submittedName>
        <fullName evidence="3">Uncharacterized protein</fullName>
    </submittedName>
</protein>
<feature type="compositionally biased region" description="Basic residues" evidence="2">
    <location>
        <begin position="644"/>
        <end position="653"/>
    </location>
</feature>
<evidence type="ECO:0000256" key="1">
    <source>
        <dbReference type="ARBA" id="ARBA00008666"/>
    </source>
</evidence>
<gene>
    <name evidence="3" type="ORF">BLNAU_9206</name>
</gene>
<proteinExistence type="inferred from homology"/>
<feature type="compositionally biased region" description="Polar residues" evidence="2">
    <location>
        <begin position="267"/>
        <end position="278"/>
    </location>
</feature>
<name>A0ABQ9XWK2_9EUKA</name>
<evidence type="ECO:0000313" key="3">
    <source>
        <dbReference type="EMBL" id="KAK2955855.1"/>
    </source>
</evidence>
<organism evidence="3 4">
    <name type="scientific">Blattamonas nauphoetae</name>
    <dbReference type="NCBI Taxonomy" id="2049346"/>
    <lineage>
        <taxon>Eukaryota</taxon>
        <taxon>Metamonada</taxon>
        <taxon>Preaxostyla</taxon>
        <taxon>Oxymonadida</taxon>
        <taxon>Blattamonas</taxon>
    </lineage>
</organism>
<feature type="compositionally biased region" description="Polar residues" evidence="2">
    <location>
        <begin position="243"/>
        <end position="252"/>
    </location>
</feature>
<feature type="region of interest" description="Disordered" evidence="2">
    <location>
        <begin position="128"/>
        <end position="151"/>
    </location>
</feature>
<dbReference type="InterPro" id="IPR029417">
    <property type="entry name" value="FAM227"/>
</dbReference>
<feature type="compositionally biased region" description="Polar residues" evidence="2">
    <location>
        <begin position="544"/>
        <end position="571"/>
    </location>
</feature>
<dbReference type="EMBL" id="JARBJD010000062">
    <property type="protein sequence ID" value="KAK2955855.1"/>
    <property type="molecule type" value="Genomic_DNA"/>
</dbReference>
<feature type="compositionally biased region" description="Polar residues" evidence="2">
    <location>
        <begin position="582"/>
        <end position="601"/>
    </location>
</feature>
<comment type="similarity">
    <text evidence="1">Belongs to the FAM227 family.</text>
</comment>
<accession>A0ABQ9XWK2</accession>
<keyword evidence="4" id="KW-1185">Reference proteome</keyword>
<feature type="region of interest" description="Disordered" evidence="2">
    <location>
        <begin position="242"/>
        <end position="278"/>
    </location>
</feature>
<evidence type="ECO:0000313" key="4">
    <source>
        <dbReference type="Proteomes" id="UP001281761"/>
    </source>
</evidence>
<dbReference type="Proteomes" id="UP001281761">
    <property type="component" value="Unassembled WGS sequence"/>
</dbReference>
<feature type="region of interest" description="Disordered" evidence="2">
    <location>
        <begin position="622"/>
        <end position="664"/>
    </location>
</feature>
<feature type="region of interest" description="Disordered" evidence="2">
    <location>
        <begin position="525"/>
        <end position="601"/>
    </location>
</feature>
<feature type="compositionally biased region" description="Polar residues" evidence="2">
    <location>
        <begin position="622"/>
        <end position="639"/>
    </location>
</feature>
<evidence type="ECO:0000256" key="2">
    <source>
        <dbReference type="SAM" id="MobiDB-lite"/>
    </source>
</evidence>
<reference evidence="3 4" key="1">
    <citation type="journal article" date="2022" name="bioRxiv">
        <title>Genomics of Preaxostyla Flagellates Illuminates Evolutionary Transitions and the Path Towards Mitochondrial Loss.</title>
        <authorList>
            <person name="Novak L.V.F."/>
            <person name="Treitli S.C."/>
            <person name="Pyrih J."/>
            <person name="Halakuc P."/>
            <person name="Pipaliya S.V."/>
            <person name="Vacek V."/>
            <person name="Brzon O."/>
            <person name="Soukal P."/>
            <person name="Eme L."/>
            <person name="Dacks J.B."/>
            <person name="Karnkowska A."/>
            <person name="Elias M."/>
            <person name="Hampl V."/>
        </authorList>
    </citation>
    <scope>NUCLEOTIDE SEQUENCE [LARGE SCALE GENOMIC DNA]</scope>
    <source>
        <strain evidence="3">NAU3</strain>
        <tissue evidence="3">Gut</tissue>
    </source>
</reference>
<feature type="compositionally biased region" description="Polar residues" evidence="2">
    <location>
        <begin position="137"/>
        <end position="151"/>
    </location>
</feature>
<sequence>METPNSNPESKFGESQDSESLIHRRTYAEYLDDCIVDGFAVDFPHPLPHIVDQNLTSLLQQLRPFFGRAFDSFFLERDQRDLICDCFWYFFCMNYGAQLQKAKKATPQNEAEVFQYEVDRYKRWKEERQNAKGGESSLLSTGTPGISSPKTNDWTVLDDSSGFELMQLVKNRQARMKKREEQEILVNRQIRMSHSIVGGRRVQLHNPQSLNRTLRMNPRSASSLEAPRYTPLNATSELAPFSLRSSSHLQTRPKTENQLDESLLPERTTSPPVLRNTPTLRSRQSALPTNILSSSQPFNFVDDEAQDILVDHDYEKEEEEEKRRFLLLDESVLPTPNRRSTAAMFDRIALNFVGTLFDKPEAFRRVPLSNIVEAMSAVVFNCFTNSFPEKTFDAAFEQSIFSLFMQLFCGFKPSSQFSGPRVIVNPKLQEYNQARQPDAAEKIANERMLLKKESGMSGSRSRTVLPIMQPLPVLQSEESMRLSLIDEQRASGIENSVSDSFVPSLMAHIEQSCHVFDPRPEPIVLNKQNSARPRRSLLGSPRSHNGSLPPNSPSSAFSQQTSRRKSILTSPRNPPGHVFPQASPSQSGFVSPQDFPSPQWFSAQQEQPPLYLSVPSHHTSPILSLSDSMKSTKSLSIQETSPKPKPKTKRQRRPPPPSQDEVGLGVCDYCGKKMTTHTTFSSDSTSSVVERYFALKRIVVPPTIIRNVGYSQIVPTCSCRQDGTGKSLRDQHEEMMKDAANIISDHRSKLNKSVIPKPGETPFSVTMKRDLAPGGRLQPFGHPRSSQIRDRQKMQAIIDSLTRTTLNELVENSANATRNSNQSSLMKVKKTMPHRLSMRKGLNEAKKIRKARLEAIQNGTLGKEDPFD</sequence>
<dbReference type="Pfam" id="PF14922">
    <property type="entry name" value="FWWh"/>
    <property type="match status" value="1"/>
</dbReference>
<comment type="caution">
    <text evidence="3">The sequence shown here is derived from an EMBL/GenBank/DDBJ whole genome shotgun (WGS) entry which is preliminary data.</text>
</comment>